<evidence type="ECO:0000256" key="12">
    <source>
        <dbReference type="SAM" id="MobiDB-lite"/>
    </source>
</evidence>
<comment type="caution">
    <text evidence="14">The sequence shown here is derived from an EMBL/GenBank/DDBJ whole genome shotgun (WGS) entry which is preliminary data.</text>
</comment>
<evidence type="ECO:0000256" key="9">
    <source>
        <dbReference type="ARBA" id="ARBA00023078"/>
    </source>
</evidence>
<accession>A0A7J0GM27</accession>
<dbReference type="Pfam" id="PF08276">
    <property type="entry name" value="PAN_2"/>
    <property type="match status" value="1"/>
</dbReference>
<dbReference type="EMBL" id="BJWL01000023">
    <property type="protein sequence ID" value="GFZ11788.1"/>
    <property type="molecule type" value="Genomic_DNA"/>
</dbReference>
<keyword evidence="5 11" id="KW-0602">Photosynthesis</keyword>
<evidence type="ECO:0000259" key="13">
    <source>
        <dbReference type="PROSITE" id="PS50948"/>
    </source>
</evidence>
<dbReference type="InterPro" id="IPR057993">
    <property type="entry name" value="HD-Zip_IV_C"/>
</dbReference>
<keyword evidence="11" id="KW-1133">Transmembrane helix</keyword>
<dbReference type="PANTHER" id="PTHR34787">
    <property type="entry name" value="PHOTOSYSTEM I REACTION CENTER SUBUNIT VI-2, CHLOROPLASTIC"/>
    <property type="match status" value="1"/>
</dbReference>
<evidence type="ECO:0000313" key="15">
    <source>
        <dbReference type="Proteomes" id="UP000585474"/>
    </source>
</evidence>
<evidence type="ECO:0000256" key="7">
    <source>
        <dbReference type="ARBA" id="ARBA00022692"/>
    </source>
</evidence>
<evidence type="ECO:0000256" key="10">
    <source>
        <dbReference type="ARBA" id="ARBA00023136"/>
    </source>
</evidence>
<dbReference type="InterPro" id="IPR003609">
    <property type="entry name" value="Pan_app"/>
</dbReference>
<protein>
    <recommendedName>
        <fullName evidence="11">Photosystem I reaction center subunit VI</fullName>
        <shortName evidence="11">PSI-H</shortName>
    </recommendedName>
</protein>
<comment type="function">
    <text evidence="1">Possible role could be the docking of the LHC I antenna complex to the core complex.</text>
</comment>
<proteinExistence type="inferred from homology"/>
<evidence type="ECO:0000313" key="14">
    <source>
        <dbReference type="EMBL" id="GFZ11788.1"/>
    </source>
</evidence>
<comment type="subcellular location">
    <subcellularLocation>
        <location evidence="2 11">Plastid</location>
        <location evidence="2 11">Chloroplast thylakoid membrane</location>
        <topology evidence="2 11">Single-pass membrane protein</topology>
    </subcellularLocation>
</comment>
<organism evidence="14 15">
    <name type="scientific">Actinidia rufa</name>
    <dbReference type="NCBI Taxonomy" id="165716"/>
    <lineage>
        <taxon>Eukaryota</taxon>
        <taxon>Viridiplantae</taxon>
        <taxon>Streptophyta</taxon>
        <taxon>Embryophyta</taxon>
        <taxon>Tracheophyta</taxon>
        <taxon>Spermatophyta</taxon>
        <taxon>Magnoliopsida</taxon>
        <taxon>eudicotyledons</taxon>
        <taxon>Gunneridae</taxon>
        <taxon>Pentapetalae</taxon>
        <taxon>asterids</taxon>
        <taxon>Ericales</taxon>
        <taxon>Actinidiaceae</taxon>
        <taxon>Actinidia</taxon>
    </lineage>
</organism>
<feature type="compositionally biased region" description="Basic and acidic residues" evidence="12">
    <location>
        <begin position="455"/>
        <end position="474"/>
    </location>
</feature>
<dbReference type="AlphaFoldDB" id="A0A7J0GM27"/>
<dbReference type="Pfam" id="PF25797">
    <property type="entry name" value="PDF2_C"/>
    <property type="match status" value="1"/>
</dbReference>
<feature type="transmembrane region" description="Helical" evidence="11">
    <location>
        <begin position="318"/>
        <end position="337"/>
    </location>
</feature>
<name>A0A7J0GM27_9ERIC</name>
<keyword evidence="8 11" id="KW-0603">Photosystem I</keyword>
<dbReference type="PANTHER" id="PTHR34787:SF1">
    <property type="entry name" value="PHOTOSYSTEM I REACTION CENTER SUBUNIT VI-2, CHLOROPLASTIC"/>
    <property type="match status" value="1"/>
</dbReference>
<sequence>MLCLVSSSCVQAIRADIYPTANLSSSWKITTGDLSYYPDGVGLIPVLADPGSETSPAMSCGLYSQRGLDSFVLSIYIMIGYMFYPFKTGRLDYLVNSSHDIHEVVYESETEHFQYMRLESNGHLRVYHWVEATEALADDIPATRFGTCSYPLVCGSYGVCSNGKYCSCPKGKEGDSSYFDLVSLEDHSQGCVPVTPLSCQSAQHHLLLEVDNVDYFEFVMVLADTNVENCKEACLNNCSCKAALFEYEFNVSHGNCALPSQIFSLTNISKQLTLHSITFIKVQEPELASTKSSPIKLNSPSKSSIKPESHSLSLKRTVIMALILAGSFVLALIAIYLTCKRHNLRDAQKEDGEEEVSLDMLPNLAKRFSYDDLNQLIISVKMTRAAVWCRHSDPARKRTKSTMVKIFCTNDYESMVVYAAVDITGMPSVMAGCDASSIAILPYGQWVRVSNKREMATKEECGESHDRKRERDGGSGEAGGVDGLKELPIEEISNGNVKMARAREARTIIFDLDRTGKGFGPMKKKAGGQQLATWQLRSVEKSKTPKHVTPSVRVSVVRREKGHGISRKPLRRATSRCQEPLRKILQQQKAPSQAVSPAHIAGVVTGKYGDKSVYLDLGDLGNITGQWDLYGSDAPSSYNSFQIGIEDPLEGKSGTKVTVTLASIEQSKFFETFAAPFTKRGLTLKFLILGGGSTLACVSATASPDLLPIKKGPLLPPSRDRVEKSNSLQTTLFCLRCIISTLVIQPMKSDRVIEVGVSAEFSLSNSFEFGNSSTLETRNRCLIMSKMVSALSSNSSLFSKLTVEPQADFPSLAFIFLFHITTDASILFVRSRILCSDDRPYNGEDRRVDDMPNVVVPRRTDRQAIRTVQTMAGLIEARFSERESQFDTSGGRKHRVWGRLGVGRFAAEFWRSCRLTVWAWTRSICESARREGLGLQHPDVLTDDVADVAIGLALATMRKICVCDRYVRSGLWKNGNFELTTKVIRADIYPTANLSSSWKITTGDLNYYPDGVGLIPVLADPGSETSPAMSCGLYSQRGLDSFVLSIYIMIVNSSHDIHEVVYESETEHFQYMRLESNGHLRVYHWVEATEALADDIPATRFGTCSYPLVCRSYGVCSNGKYCSCPKGKGEIPAILI</sequence>
<dbReference type="GO" id="GO:0015979">
    <property type="term" value="P:photosynthesis"/>
    <property type="evidence" value="ECO:0007669"/>
    <property type="project" value="UniProtKB-UniRule"/>
</dbReference>
<dbReference type="PROSITE" id="PS50948">
    <property type="entry name" value="PAN"/>
    <property type="match status" value="1"/>
</dbReference>
<evidence type="ECO:0000256" key="8">
    <source>
        <dbReference type="ARBA" id="ARBA00022836"/>
    </source>
</evidence>
<dbReference type="GO" id="GO:0009538">
    <property type="term" value="C:photosystem I reaction center"/>
    <property type="evidence" value="ECO:0007669"/>
    <property type="project" value="UniProtKB-UniRule"/>
</dbReference>
<comment type="function">
    <text evidence="11">Docking of the LHC I antenna complex to the core complex.</text>
</comment>
<keyword evidence="15" id="KW-1185">Reference proteome</keyword>
<dbReference type="Gene3D" id="1.20.5.220">
    <property type="match status" value="1"/>
</dbReference>
<dbReference type="Gene3D" id="3.40.50.720">
    <property type="entry name" value="NAD(P)-binding Rossmann-like Domain"/>
    <property type="match status" value="1"/>
</dbReference>
<dbReference type="GO" id="GO:0009535">
    <property type="term" value="C:chloroplast thylakoid membrane"/>
    <property type="evidence" value="ECO:0007669"/>
    <property type="project" value="UniProtKB-SubCell"/>
</dbReference>
<evidence type="ECO:0000256" key="11">
    <source>
        <dbReference type="RuleBase" id="RU369105"/>
    </source>
</evidence>
<keyword evidence="6 11" id="KW-0934">Plastid</keyword>
<gene>
    <name evidence="14" type="ORF">Acr_23g0001730</name>
</gene>
<reference evidence="14 15" key="1">
    <citation type="submission" date="2019-07" db="EMBL/GenBank/DDBJ databases">
        <title>De Novo Assembly of kiwifruit Actinidia rufa.</title>
        <authorList>
            <person name="Sugita-Konishi S."/>
            <person name="Sato K."/>
            <person name="Mori E."/>
            <person name="Abe Y."/>
            <person name="Kisaki G."/>
            <person name="Hamano K."/>
            <person name="Suezawa K."/>
            <person name="Otani M."/>
            <person name="Fukuda T."/>
            <person name="Manabe T."/>
            <person name="Gomi K."/>
            <person name="Tabuchi M."/>
            <person name="Akimitsu K."/>
            <person name="Kataoka I."/>
        </authorList>
    </citation>
    <scope>NUCLEOTIDE SEQUENCE [LARGE SCALE GENOMIC DNA]</scope>
    <source>
        <strain evidence="15">cv. Fuchu</strain>
    </source>
</reference>
<dbReference type="Pfam" id="PF03244">
    <property type="entry name" value="PSI_PsaH"/>
    <property type="match status" value="2"/>
</dbReference>
<comment type="similarity">
    <text evidence="3 11">Belongs to the psaH family.</text>
</comment>
<dbReference type="OrthoDB" id="4062651at2759"/>
<keyword evidence="7 11" id="KW-0812">Transmembrane</keyword>
<evidence type="ECO:0000256" key="2">
    <source>
        <dbReference type="ARBA" id="ARBA00004581"/>
    </source>
</evidence>
<evidence type="ECO:0000256" key="3">
    <source>
        <dbReference type="ARBA" id="ARBA00010155"/>
    </source>
</evidence>
<keyword evidence="10 11" id="KW-0472">Membrane</keyword>
<dbReference type="InterPro" id="IPR004928">
    <property type="entry name" value="PSI_PsaH"/>
</dbReference>
<evidence type="ECO:0000256" key="5">
    <source>
        <dbReference type="ARBA" id="ARBA00022531"/>
    </source>
</evidence>
<dbReference type="Proteomes" id="UP000585474">
    <property type="component" value="Unassembled WGS sequence"/>
</dbReference>
<feature type="region of interest" description="Disordered" evidence="12">
    <location>
        <begin position="455"/>
        <end position="483"/>
    </location>
</feature>
<evidence type="ECO:0000256" key="4">
    <source>
        <dbReference type="ARBA" id="ARBA00022528"/>
    </source>
</evidence>
<evidence type="ECO:0000256" key="6">
    <source>
        <dbReference type="ARBA" id="ARBA00022640"/>
    </source>
</evidence>
<keyword evidence="4 11" id="KW-0150">Chloroplast</keyword>
<keyword evidence="9 11" id="KW-0793">Thylakoid</keyword>
<feature type="domain" description="Apple" evidence="13">
    <location>
        <begin position="199"/>
        <end position="284"/>
    </location>
</feature>
<evidence type="ECO:0000256" key="1">
    <source>
        <dbReference type="ARBA" id="ARBA00002502"/>
    </source>
</evidence>